<dbReference type="InterPro" id="IPR059179">
    <property type="entry name" value="MLKL-like_MCAfunc"/>
</dbReference>
<feature type="compositionally biased region" description="Polar residues" evidence="1">
    <location>
        <begin position="110"/>
        <end position="128"/>
    </location>
</feature>
<feature type="region of interest" description="Disordered" evidence="1">
    <location>
        <begin position="108"/>
        <end position="192"/>
    </location>
</feature>
<dbReference type="Proteomes" id="UP000308199">
    <property type="component" value="Unassembled WGS sequence"/>
</dbReference>
<dbReference type="InterPro" id="IPR036537">
    <property type="entry name" value="Adaptor_Cbl_N_dom_sf"/>
</dbReference>
<feature type="region of interest" description="Disordered" evidence="1">
    <location>
        <begin position="431"/>
        <end position="534"/>
    </location>
</feature>
<feature type="compositionally biased region" description="Low complexity" evidence="1">
    <location>
        <begin position="629"/>
        <end position="642"/>
    </location>
</feature>
<feature type="region of interest" description="Disordered" evidence="1">
    <location>
        <begin position="1"/>
        <end position="34"/>
    </location>
</feature>
<feature type="compositionally biased region" description="Polar residues" evidence="1">
    <location>
        <begin position="222"/>
        <end position="236"/>
    </location>
</feature>
<feature type="compositionally biased region" description="Polar residues" evidence="1">
    <location>
        <begin position="1"/>
        <end position="10"/>
    </location>
</feature>
<evidence type="ECO:0000313" key="2">
    <source>
        <dbReference type="EMBL" id="THH08638.1"/>
    </source>
</evidence>
<dbReference type="Gene3D" id="1.20.930.20">
    <property type="entry name" value="Adaptor protein Cbl, N-terminal domain"/>
    <property type="match status" value="1"/>
</dbReference>
<feature type="compositionally biased region" description="Basic and acidic residues" evidence="1">
    <location>
        <begin position="138"/>
        <end position="154"/>
    </location>
</feature>
<evidence type="ECO:0000256" key="1">
    <source>
        <dbReference type="SAM" id="MobiDB-lite"/>
    </source>
</evidence>
<reference evidence="2 3" key="1">
    <citation type="submission" date="2019-02" db="EMBL/GenBank/DDBJ databases">
        <title>Genome sequencing of the rare red list fungi Phellinidium pouzarii.</title>
        <authorList>
            <person name="Buettner E."/>
            <person name="Kellner H."/>
        </authorList>
    </citation>
    <scope>NUCLEOTIDE SEQUENCE [LARGE SCALE GENOMIC DNA]</scope>
    <source>
        <strain evidence="2 3">DSM 108285</strain>
    </source>
</reference>
<dbReference type="EMBL" id="SGPK01000092">
    <property type="protein sequence ID" value="THH08638.1"/>
    <property type="molecule type" value="Genomic_DNA"/>
</dbReference>
<comment type="caution">
    <text evidence="2">The sequence shown here is derived from an EMBL/GenBank/DDBJ whole genome shotgun (WGS) entry which is preliminary data.</text>
</comment>
<feature type="compositionally biased region" description="Polar residues" evidence="1">
    <location>
        <begin position="726"/>
        <end position="742"/>
    </location>
</feature>
<feature type="compositionally biased region" description="Low complexity" evidence="1">
    <location>
        <begin position="60"/>
        <end position="79"/>
    </location>
</feature>
<evidence type="ECO:0000313" key="3">
    <source>
        <dbReference type="Proteomes" id="UP000308199"/>
    </source>
</evidence>
<organism evidence="2 3">
    <name type="scientific">Phellinidium pouzarii</name>
    <dbReference type="NCBI Taxonomy" id="167371"/>
    <lineage>
        <taxon>Eukaryota</taxon>
        <taxon>Fungi</taxon>
        <taxon>Dikarya</taxon>
        <taxon>Basidiomycota</taxon>
        <taxon>Agaricomycotina</taxon>
        <taxon>Agaricomycetes</taxon>
        <taxon>Hymenochaetales</taxon>
        <taxon>Hymenochaetaceae</taxon>
        <taxon>Phellinidium</taxon>
    </lineage>
</organism>
<proteinExistence type="predicted"/>
<feature type="compositionally biased region" description="Polar residues" evidence="1">
    <location>
        <begin position="171"/>
        <end position="185"/>
    </location>
</feature>
<feature type="compositionally biased region" description="Basic and acidic residues" evidence="1">
    <location>
        <begin position="450"/>
        <end position="501"/>
    </location>
</feature>
<sequence length="1301" mass="144017">MRSFASTLSLSRGVKSDTGGSVDSAPSVPPHGFRLAKSRSNTLLAKAPKSLVETGIASHSRPLLTPGSSSSSDGSASLRTPDDEGVMAFPKPEDRKRWSSWFGWRKSSDKLSASGPSDRLSASGQAQNDIPYLPPRSTPDHSPRDAVLELERTARAPRRSVSDTDDEDLASGSSDSHPETTTANSPRAPLSHATIGQAQANLRTLLRNRLNFSPSPPPLVDTRSSPHFPRSSTDYASSQYMPNLEATLHIRRMMLRLEQCNLTHAEIRSIAILGTRPRPKVAARNGLEKKTDDDMMSYASMRVGRCSRGLHVDGQVVPKKVMGVDRGLAVYDLEFSEWLEALAGLSLDDQAFEAAIFPPQPNPKGLSLKQVPWKRSPSRESPRKASFQSSPSPLRLEHGSIAKPVLSPVPSPTSVVSSALTLPPIPVAPMARARETSRKSLATDVTVRQGAEREKRAREKRAREASARQKRAEEERQRAEEERRRAEEAKRAHEEKRRMTYEEEVAAARRRRESARAGMESVTTIRESHRTEQGLSYTRPAYDTTSTLPSASRLRTYDYASSVKSIENTSMNGSTRPSSVVVNITGDKRRSLVMPSAYIPSQSSSDDHCPPIPRHSTLPDNMRLQQQYSRPVSVASSSSKRMSLPRTQSAPVQIPTVFYPMMPAIPPCPSNATSLEHASDPRDSSNKHQSVMQVPPGSSRSLHASPPSLSKARHSQYHNGDDAGRLSSSLLKDTSGTTSRSASHPPRATSSSQPRPRDDRSRQSYHSSSKNLMILESMVLSTVLTSLSVVYQAYAKIKSNRGRCEQLVGRCQLIVDRLHSTLLSNNDTAVMGRIKDLERTFRLTAETITKVGQQNYIVSVLRTDENAALIEDSQHALTELVTILTLEQIIDVSTWQREYEVAYRRDTRTLIASSTNVAQGNATILSEIAKYGTSIDQLKQKIESLEQSLNENDPFEDSPTTLSASSPSSTRANRPNGLRISPLSRVSSMSPQSAIEPGYRDCLPRSPLVQTPIAQLRHVQPQATDNAEPSISYPELPITPPPPYRAWEEDLAIADAEREDGRSANSRASTELVYGFDSPILRLSSDLDLNKPLPDDALAKVREALKRKDITNFPAMKTIGSFGRINTRAIVEMWTLPKILKTYDKAIPLSDFVSLERNHLQLIRSRSKNVKNEINDSTFPPEYNHVLLLCPREVRPSVIITKNRQTTPQQSVKAYVLDTVEALTLVSVKDSSKKIWLLIPYYPQMHVWEAKQYVQRHFGDVFITGCRLSTKSSEMNDALTLSETGINPYEHGLCMKVSTLV</sequence>
<feature type="region of interest" description="Disordered" evidence="1">
    <location>
        <begin position="363"/>
        <end position="396"/>
    </location>
</feature>
<dbReference type="OrthoDB" id="3233049at2759"/>
<protein>
    <submittedName>
        <fullName evidence="2">Uncharacterized protein</fullName>
    </submittedName>
</protein>
<feature type="region of interest" description="Disordered" evidence="1">
    <location>
        <begin position="669"/>
        <end position="768"/>
    </location>
</feature>
<feature type="compositionally biased region" description="Low complexity" evidence="1">
    <location>
        <begin position="958"/>
        <end position="976"/>
    </location>
</feature>
<feature type="compositionally biased region" description="Polar residues" evidence="1">
    <location>
        <begin position="687"/>
        <end position="702"/>
    </location>
</feature>
<dbReference type="CDD" id="cd21037">
    <property type="entry name" value="MLKL_NTD"/>
    <property type="match status" value="1"/>
</dbReference>
<gene>
    <name evidence="2" type="ORF">EW145_g2572</name>
</gene>
<feature type="region of interest" description="Disordered" evidence="1">
    <location>
        <begin position="599"/>
        <end position="648"/>
    </location>
</feature>
<accession>A0A4S4LCA5</accession>
<dbReference type="GO" id="GO:0007166">
    <property type="term" value="P:cell surface receptor signaling pathway"/>
    <property type="evidence" value="ECO:0007669"/>
    <property type="project" value="InterPro"/>
</dbReference>
<feature type="region of interest" description="Disordered" evidence="1">
    <location>
        <begin position="209"/>
        <end position="236"/>
    </location>
</feature>
<feature type="compositionally biased region" description="Basic and acidic residues" evidence="1">
    <location>
        <begin position="677"/>
        <end position="686"/>
    </location>
</feature>
<feature type="region of interest" description="Disordered" evidence="1">
    <location>
        <begin position="950"/>
        <end position="1003"/>
    </location>
</feature>
<keyword evidence="3" id="KW-1185">Reference proteome</keyword>
<feature type="region of interest" description="Disordered" evidence="1">
    <location>
        <begin position="55"/>
        <end position="96"/>
    </location>
</feature>
<name>A0A4S4LCA5_9AGAM</name>
<feature type="compositionally biased region" description="Polar residues" evidence="1">
    <location>
        <begin position="984"/>
        <end position="993"/>
    </location>
</feature>